<dbReference type="KEGG" id="rid:RIdsm_01895"/>
<organism evidence="1 2">
    <name type="scientific">Roseovarius indicus</name>
    <dbReference type="NCBI Taxonomy" id="540747"/>
    <lineage>
        <taxon>Bacteria</taxon>
        <taxon>Pseudomonadati</taxon>
        <taxon>Pseudomonadota</taxon>
        <taxon>Alphaproteobacteria</taxon>
        <taxon>Rhodobacterales</taxon>
        <taxon>Roseobacteraceae</taxon>
        <taxon>Roseovarius</taxon>
    </lineage>
</organism>
<proteinExistence type="predicted"/>
<evidence type="ECO:0000313" key="1">
    <source>
        <dbReference type="EMBL" id="QEW26101.1"/>
    </source>
</evidence>
<name>A0A5P3AA81_9RHOB</name>
<sequence length="1029" mass="112176">MTTAPSNLNTLPEIEAAMVTLRTGAGSTPFILDMPVPPGLQQAAEKALKSYSIFMILDKFPTLGVWGVLLPLSRNYAEDGKHVYRHITSFLGRVSDDQQEIEMLKSRYRQAARRIGLPIPTSNQPTGLFFAAMGPAKAQLEVLANALVWMALHHGPPATEDTASARAWQRRAVARRCPNHTRIQATVRFDQSAHIAQRFDYWRRGEAANGEREDLLFDAYDRAIASFHRKRSDIVAPPKVLWSGAELAVEPEPSRHRQSLTLGAFPTPVAAGTITRIPAPWPGKLSWRCRNQSQDIHLAPQPGEILLFDADSGALLTRERQDAGATTASAERLVILSRGAFSSPSFGPAIPAEDPDFRVAWAVNGETLEFEDGQRFDISAPEEASIWLDARSLASDGSRRLLSCEGAVVVKLDAEIGGRSRILRATFGNMRRFREITVNSEGIARLPFTDLGLAIADAPQKIRFDVLAPGAAGDAAARAELSAAAWIWPGVARIDGDPAVLPRPANFLPAHSAGLRETPGGLVVDDRADVETPILGVSSDGEIREFGLRLDREDLWHYHVPTQTWARVPRGKTLIFGHSSLHDTLTVRSTDRHADILALGAEIRGPFIGRTSWEIGASLLEAPTGDDRIALRRKGGRIDLLARIRHVDDPRNIDLTMENNRLDLSLDHRGEVDAIRIDIRRADGASVVADHSLGRRPVPLPAFHGLSVRHDPTEQRLTISLPLDPAAAPGRMRLLYRATNEETFQPFKDSDGADIALGLPGEIDQIDIACLKNLAGFLAQKSPTALGDQVKSALQPAYEQAIREISPSRMVGPIKAALLDMPDVDECAPRHDLAGSAPWIFEAPGAAFSGISAGSGLTPLAQLARHPRVPGLPDPRGDDPMQAWLARLATDVELPPDFASGRLEAAFHALRFRTRDTDLHDLVTDDLLSATVRLVTDAHVDNLGHLRSFDAGGGGDPRPARIAASIERFARAAALGEAERHVDGLVTRTGLPRAEIGQALTLMLRAGIEFFVYFRGLWSQAAQQHERQT</sequence>
<dbReference type="EMBL" id="CP031598">
    <property type="protein sequence ID" value="QEW26101.1"/>
    <property type="molecule type" value="Genomic_DNA"/>
</dbReference>
<dbReference type="AlphaFoldDB" id="A0A5P3AA81"/>
<dbReference type="RefSeq" id="WP_218157102.1">
    <property type="nucleotide sequence ID" value="NZ_FOMY01000003.1"/>
</dbReference>
<protein>
    <submittedName>
        <fullName evidence="1">Uncharacterized protein</fullName>
    </submittedName>
</protein>
<reference evidence="1 2" key="1">
    <citation type="submission" date="2018-08" db="EMBL/GenBank/DDBJ databases">
        <title>Genetic Globetrotter - A new plasmid hitch-hiking vast phylogenetic and geographic distances.</title>
        <authorList>
            <person name="Vollmers J."/>
            <person name="Petersen J."/>
        </authorList>
    </citation>
    <scope>NUCLEOTIDE SEQUENCE [LARGE SCALE GENOMIC DNA]</scope>
    <source>
        <strain evidence="1 2">DSM 26383</strain>
    </source>
</reference>
<dbReference type="Proteomes" id="UP000325785">
    <property type="component" value="Chromosome"/>
</dbReference>
<evidence type="ECO:0000313" key="2">
    <source>
        <dbReference type="Proteomes" id="UP000325785"/>
    </source>
</evidence>
<accession>A0A5P3AA81</accession>
<gene>
    <name evidence="1" type="ORF">RIdsm_01895</name>
</gene>